<name>A0A2M4B442_9DIPT</name>
<accession>A0A2M4B442</accession>
<feature type="signal peptide" evidence="1">
    <location>
        <begin position="1"/>
        <end position="25"/>
    </location>
</feature>
<organism evidence="2">
    <name type="scientific">Anopheles triannulatus</name>
    <dbReference type="NCBI Taxonomy" id="58253"/>
    <lineage>
        <taxon>Eukaryota</taxon>
        <taxon>Metazoa</taxon>
        <taxon>Ecdysozoa</taxon>
        <taxon>Arthropoda</taxon>
        <taxon>Hexapoda</taxon>
        <taxon>Insecta</taxon>
        <taxon>Pterygota</taxon>
        <taxon>Neoptera</taxon>
        <taxon>Endopterygota</taxon>
        <taxon>Diptera</taxon>
        <taxon>Nematocera</taxon>
        <taxon>Culicoidea</taxon>
        <taxon>Culicidae</taxon>
        <taxon>Anophelinae</taxon>
        <taxon>Anopheles</taxon>
    </lineage>
</organism>
<reference evidence="2" key="1">
    <citation type="submission" date="2018-01" db="EMBL/GenBank/DDBJ databases">
        <title>An insight into the sialome of Amazonian anophelines.</title>
        <authorList>
            <person name="Ribeiro J.M."/>
            <person name="Scarpassa V."/>
            <person name="Calvo E."/>
        </authorList>
    </citation>
    <scope>NUCLEOTIDE SEQUENCE</scope>
    <source>
        <tissue evidence="2">Salivary glands</tissue>
    </source>
</reference>
<evidence type="ECO:0000256" key="1">
    <source>
        <dbReference type="SAM" id="SignalP"/>
    </source>
</evidence>
<proteinExistence type="predicted"/>
<dbReference type="AlphaFoldDB" id="A0A2M4B442"/>
<dbReference type="EMBL" id="GGFK01014496">
    <property type="protein sequence ID" value="MBW47817.1"/>
    <property type="molecule type" value="Transcribed_RNA"/>
</dbReference>
<evidence type="ECO:0000313" key="2">
    <source>
        <dbReference type="EMBL" id="MBW47817.1"/>
    </source>
</evidence>
<keyword evidence="1" id="KW-0732">Signal</keyword>
<sequence>MPTFFPPPFVLLSFFVLLQTPPFSCHIICAYSIAALSPPGAWIPSLEAFFQGGHTQSPDLPGASQSRSYAIVCDSFAGRVFFPRSFPVPSSPVLRLGKVDCFQIPSAKVTSIRIGSCCYGSAGVGAIYDMNLFHYAHRKIYAFLLPVSCEVGIHRDAADVQLDVQRHVAVVCCGLSVF</sequence>
<feature type="chain" id="PRO_5014766374" evidence="1">
    <location>
        <begin position="26"/>
        <end position="178"/>
    </location>
</feature>
<protein>
    <submittedName>
        <fullName evidence="2">Putative secreted protein</fullName>
    </submittedName>
</protein>